<dbReference type="InterPro" id="IPR030391">
    <property type="entry name" value="MeTrfase_TrmA_CS"/>
</dbReference>
<keyword evidence="2 7" id="KW-0808">Transferase</keyword>
<dbReference type="InterPro" id="IPR010280">
    <property type="entry name" value="U5_MeTrfase_fam"/>
</dbReference>
<feature type="non-terminal residue" evidence="11">
    <location>
        <position position="1"/>
    </location>
</feature>
<dbReference type="Pfam" id="PF05958">
    <property type="entry name" value="tRNA_U5-meth_tr"/>
    <property type="match status" value="1"/>
</dbReference>
<dbReference type="InterPro" id="IPR030390">
    <property type="entry name" value="MeTrfase_TrmA_AS"/>
</dbReference>
<evidence type="ECO:0000256" key="9">
    <source>
        <dbReference type="SAM" id="MobiDB-lite"/>
    </source>
</evidence>
<dbReference type="SUPFAM" id="SSF53335">
    <property type="entry name" value="S-adenosyl-L-methionine-dependent methyltransferases"/>
    <property type="match status" value="1"/>
</dbReference>
<comment type="caution">
    <text evidence="7">Lacks conserved residue(s) required for the propagation of feature annotation.</text>
</comment>
<evidence type="ECO:0000256" key="6">
    <source>
        <dbReference type="PROSITE-ProRule" id="PRU00176"/>
    </source>
</evidence>
<keyword evidence="6" id="KW-0694">RNA-binding</keyword>
<evidence type="ECO:0000256" key="3">
    <source>
        <dbReference type="ARBA" id="ARBA00022691"/>
    </source>
</evidence>
<comment type="catalytic activity">
    <reaction evidence="5">
        <text>uridine(54) in tRNA + S-adenosyl-L-methionine = 5-methyluridine(54) in tRNA + S-adenosyl-L-homocysteine + H(+)</text>
        <dbReference type="Rhea" id="RHEA:42712"/>
        <dbReference type="Rhea" id="RHEA-COMP:10167"/>
        <dbReference type="Rhea" id="RHEA-COMP:10193"/>
        <dbReference type="ChEBI" id="CHEBI:15378"/>
        <dbReference type="ChEBI" id="CHEBI:57856"/>
        <dbReference type="ChEBI" id="CHEBI:59789"/>
        <dbReference type="ChEBI" id="CHEBI:65315"/>
        <dbReference type="ChEBI" id="CHEBI:74447"/>
        <dbReference type="EC" id="2.1.1.35"/>
    </reaction>
    <physiologicalReaction direction="left-to-right" evidence="5">
        <dbReference type="Rhea" id="RHEA:42713"/>
    </physiologicalReaction>
</comment>
<dbReference type="PROSITE" id="PS50102">
    <property type="entry name" value="RRM"/>
    <property type="match status" value="1"/>
</dbReference>
<evidence type="ECO:0000256" key="7">
    <source>
        <dbReference type="PROSITE-ProRule" id="PRU01024"/>
    </source>
</evidence>
<evidence type="ECO:0000256" key="8">
    <source>
        <dbReference type="PROSITE-ProRule" id="PRU10015"/>
    </source>
</evidence>
<dbReference type="SUPFAM" id="SSF54928">
    <property type="entry name" value="RNA-binding domain, RBD"/>
    <property type="match status" value="1"/>
</dbReference>
<dbReference type="PROSITE" id="PS01230">
    <property type="entry name" value="TRMA_1"/>
    <property type="match status" value="1"/>
</dbReference>
<evidence type="ECO:0000259" key="10">
    <source>
        <dbReference type="PROSITE" id="PS50102"/>
    </source>
</evidence>
<dbReference type="PROSITE" id="PS51687">
    <property type="entry name" value="SAM_MT_RNA_M5U"/>
    <property type="match status" value="1"/>
</dbReference>
<feature type="binding site" evidence="7">
    <location>
        <position position="461"/>
    </location>
    <ligand>
        <name>S-adenosyl-L-methionine</name>
        <dbReference type="ChEBI" id="CHEBI:59789"/>
    </ligand>
</feature>
<dbReference type="InterPro" id="IPR012677">
    <property type="entry name" value="Nucleotide-bd_a/b_plait_sf"/>
</dbReference>
<comment type="caution">
    <text evidence="11">The sequence shown here is derived from an EMBL/GenBank/DDBJ whole genome shotgun (WGS) entry which is preliminary data.</text>
</comment>
<dbReference type="PROSITE" id="PS01231">
    <property type="entry name" value="TRMA_2"/>
    <property type="match status" value="1"/>
</dbReference>
<dbReference type="AlphaFoldDB" id="A0AA36CPL5"/>
<keyword evidence="1 7" id="KW-0489">Methyltransferase</keyword>
<dbReference type="InterPro" id="IPR045850">
    <property type="entry name" value="TRM2_met"/>
</dbReference>
<evidence type="ECO:0000313" key="12">
    <source>
        <dbReference type="Proteomes" id="UP001177023"/>
    </source>
</evidence>
<dbReference type="Gene3D" id="3.40.50.150">
    <property type="entry name" value="Vaccinia Virus protein VP39"/>
    <property type="match status" value="1"/>
</dbReference>
<evidence type="ECO:0000256" key="4">
    <source>
        <dbReference type="ARBA" id="ARBA00033763"/>
    </source>
</evidence>
<dbReference type="InterPro" id="IPR000504">
    <property type="entry name" value="RRM_dom"/>
</dbReference>
<feature type="region of interest" description="Disordered" evidence="9">
    <location>
        <begin position="1"/>
        <end position="24"/>
    </location>
</feature>
<feature type="domain" description="RRM" evidence="10">
    <location>
        <begin position="44"/>
        <end position="117"/>
    </location>
</feature>
<comment type="similarity">
    <text evidence="7">Belongs to the class I-like SAM-binding methyltransferase superfamily. RNA M5U methyltransferase family.</text>
</comment>
<organism evidence="11 12">
    <name type="scientific">Mesorhabditis spiculigera</name>
    <dbReference type="NCBI Taxonomy" id="96644"/>
    <lineage>
        <taxon>Eukaryota</taxon>
        <taxon>Metazoa</taxon>
        <taxon>Ecdysozoa</taxon>
        <taxon>Nematoda</taxon>
        <taxon>Chromadorea</taxon>
        <taxon>Rhabditida</taxon>
        <taxon>Rhabditina</taxon>
        <taxon>Rhabditomorpha</taxon>
        <taxon>Rhabditoidea</taxon>
        <taxon>Rhabditidae</taxon>
        <taxon>Mesorhabditinae</taxon>
        <taxon>Mesorhabditis</taxon>
    </lineage>
</organism>
<dbReference type="GO" id="GO:0006396">
    <property type="term" value="P:RNA processing"/>
    <property type="evidence" value="ECO:0007669"/>
    <property type="project" value="InterPro"/>
</dbReference>
<feature type="binding site" evidence="7">
    <location>
        <position position="373"/>
    </location>
    <ligand>
        <name>S-adenosyl-L-methionine</name>
        <dbReference type="ChEBI" id="CHEBI:59789"/>
    </ligand>
</feature>
<sequence length="595" mass="66162">MDLKEEAPIDVVEESAPGEASDSEKIDVETIAPRDENGTLLDECRILLSNVPKFLGYKGLKSFFAKHIPNFGYKKVRQVGNIVYVSFDQAEEAKRAVEILDGQVLKKSTLKARAAPTDLKKTIEKPSSTLQLADPESLRAKTAKSIVSPLADLPYPEQITKKHEKSLDVALKLTRTMQHQQSLAKDRDLRKLVKEVVPSAIYSHYRNKNEFTVGHDLDGQICVGFVGGKFSENKHFVIPLGECNLMSTQTRKIVEDFQEFVGESGLAPFDEFARVGTWKMLTIREFSGDVMMIVTLFPLATEEKFSEVKEALAARYINLETLRTKGFRVTSLYVSVMEHAGDVLKYDLVAGAPYIYETILGCRFRVSAGAFFQTNTVATATLYTQIAKQCGLYREVSEQPYKTQENVTDDAQPAEKRMRPAENGEEAKKMVLLDICCGTGTIGQTILANYPQENAFCIGVEIVESAVADAKINAEANKLADRSCYIAAKAEDAFRSIKYYLPPGFTLENSEFIGVLDPPRAGLQNSIVVACRQLDTLKRLVYVSCDPANAMRNLSDLCRPTSNKFGGVPFSIETIQPVDLFPQTAHIEWVVTLVR</sequence>
<dbReference type="Proteomes" id="UP001177023">
    <property type="component" value="Unassembled WGS sequence"/>
</dbReference>
<feature type="binding site" evidence="7">
    <location>
        <position position="517"/>
    </location>
    <ligand>
        <name>S-adenosyl-L-methionine</name>
        <dbReference type="ChEBI" id="CHEBI:59789"/>
    </ligand>
</feature>
<evidence type="ECO:0000256" key="2">
    <source>
        <dbReference type="ARBA" id="ARBA00022679"/>
    </source>
</evidence>
<feature type="region of interest" description="Disordered" evidence="9">
    <location>
        <begin position="402"/>
        <end position="421"/>
    </location>
</feature>
<evidence type="ECO:0000313" key="11">
    <source>
        <dbReference type="EMBL" id="CAJ0572134.1"/>
    </source>
</evidence>
<proteinExistence type="inferred from homology"/>
<dbReference type="InterPro" id="IPR029063">
    <property type="entry name" value="SAM-dependent_MTases_sf"/>
</dbReference>
<dbReference type="GO" id="GO:0009451">
    <property type="term" value="P:RNA modification"/>
    <property type="evidence" value="ECO:0007669"/>
    <property type="project" value="UniProtKB-ARBA"/>
</dbReference>
<gene>
    <name evidence="11" type="ORF">MSPICULIGERA_LOCUS10527</name>
</gene>
<feature type="active site" evidence="8">
    <location>
        <position position="545"/>
    </location>
</feature>
<protein>
    <recommendedName>
        <fullName evidence="4">tRNA (uracil(54)-C(5))-methyltransferase</fullName>
        <ecNumber evidence="4">2.1.1.35</ecNumber>
    </recommendedName>
</protein>
<keyword evidence="12" id="KW-1185">Reference proteome</keyword>
<dbReference type="PANTHER" id="PTHR45904">
    <property type="entry name" value="TRNA (URACIL-5-)-METHYLTRANSFERASE"/>
    <property type="match status" value="1"/>
</dbReference>
<dbReference type="EMBL" id="CATQJA010002591">
    <property type="protein sequence ID" value="CAJ0572134.1"/>
    <property type="molecule type" value="Genomic_DNA"/>
</dbReference>
<dbReference type="InterPro" id="IPR035979">
    <property type="entry name" value="RBD_domain_sf"/>
</dbReference>
<evidence type="ECO:0000256" key="1">
    <source>
        <dbReference type="ARBA" id="ARBA00022603"/>
    </source>
</evidence>
<reference evidence="11" key="1">
    <citation type="submission" date="2023-06" db="EMBL/GenBank/DDBJ databases">
        <authorList>
            <person name="Delattre M."/>
        </authorList>
    </citation>
    <scope>NUCLEOTIDE SEQUENCE</scope>
    <source>
        <strain evidence="11">AF72</strain>
    </source>
</reference>
<evidence type="ECO:0000256" key="5">
    <source>
        <dbReference type="ARBA" id="ARBA00047278"/>
    </source>
</evidence>
<accession>A0AA36CPL5</accession>
<dbReference type="GO" id="GO:0032259">
    <property type="term" value="P:methylation"/>
    <property type="evidence" value="ECO:0007669"/>
    <property type="project" value="UniProtKB-KW"/>
</dbReference>
<dbReference type="PANTHER" id="PTHR45904:SF2">
    <property type="entry name" value="TRNA (URACIL-5-)-METHYLTRANSFERASE HOMOLOG A"/>
    <property type="match status" value="1"/>
</dbReference>
<dbReference type="GO" id="GO:0030697">
    <property type="term" value="F:tRNA (uracil(54)-C5)-methyltransferase activity, S-adenosyl methionine-dependent"/>
    <property type="evidence" value="ECO:0007669"/>
    <property type="project" value="UniProtKB-EC"/>
</dbReference>
<dbReference type="EC" id="2.1.1.35" evidence="4"/>
<keyword evidence="3 7" id="KW-0949">S-adenosyl-L-methionine</keyword>
<name>A0AA36CPL5_9BILA</name>
<feature type="active site" description="Nucleophile" evidence="7">
    <location>
        <position position="545"/>
    </location>
</feature>
<dbReference type="GO" id="GO:0003723">
    <property type="term" value="F:RNA binding"/>
    <property type="evidence" value="ECO:0007669"/>
    <property type="project" value="UniProtKB-UniRule"/>
</dbReference>
<dbReference type="Gene3D" id="2.40.50.1070">
    <property type="match status" value="1"/>
</dbReference>
<dbReference type="Gene3D" id="3.30.70.330">
    <property type="match status" value="1"/>
</dbReference>